<organism evidence="2 3">
    <name type="scientific">Mucilaginibacter pedocola</name>
    <dbReference type="NCBI Taxonomy" id="1792845"/>
    <lineage>
        <taxon>Bacteria</taxon>
        <taxon>Pseudomonadati</taxon>
        <taxon>Bacteroidota</taxon>
        <taxon>Sphingobacteriia</taxon>
        <taxon>Sphingobacteriales</taxon>
        <taxon>Sphingobacteriaceae</taxon>
        <taxon>Mucilaginibacter</taxon>
    </lineage>
</organism>
<feature type="signal peptide" evidence="1">
    <location>
        <begin position="1"/>
        <end position="23"/>
    </location>
</feature>
<dbReference type="AlphaFoldDB" id="A0A1S9PBG3"/>
<sequence>MKKLLNLFSMGIALSCFGLKAHAQQWTTSTNDAYFNLSGRVSIGTSTPTSKLTVSSTQTSSLSGYASVADFISTSGDRARINIFNSYNAPNKNASSAIIFGGYNFAGTALENKWELGTDLNMDGDRNLYFHNAATGISPFFLSSNNNIGILTTAPTQSLTFGSTSTGLSMYNTPDQVTNYERLRAYWSSGTYYIRTENGGTNTSTRDLLIGSGSIQTTYSNSGNPGYKILMNVSTTGIGAAAGILSVRGTLTGNVQQNFFGLTPTIQQSVGNAGAYRAFYLSAYENTTGTGSKLLMDVGTNTAAAGAGTHTSKLLLTSDGKLGIGTSNPVSSLTLASTGNANPNNGSAEVDYEGQKLTFQSLAASQSYTLGSIKMTQPQNYFIDRGDMAFSTANGGGAITEKMRIAANGFVGIGTTTPDAPLAVNGKIHAKQVVVDLNGWPDFVFSEAYQLAKLSEVKDYIEKNHHLPGVPAAQEVEQKGLDLGEMNKILMKKVEELTLYLIEKEKKDKERDELILSLQKKLEALKK</sequence>
<evidence type="ECO:0000313" key="2">
    <source>
        <dbReference type="EMBL" id="OOQ58322.1"/>
    </source>
</evidence>
<dbReference type="PROSITE" id="PS51257">
    <property type="entry name" value="PROKAR_LIPOPROTEIN"/>
    <property type="match status" value="1"/>
</dbReference>
<keyword evidence="1" id="KW-0732">Signal</keyword>
<feature type="chain" id="PRO_5012052005" description="Peptidase S74 domain-containing protein" evidence="1">
    <location>
        <begin position="24"/>
        <end position="527"/>
    </location>
</feature>
<dbReference type="RefSeq" id="WP_078350071.1">
    <property type="nucleotide sequence ID" value="NZ_MBTF01000034.1"/>
</dbReference>
<accession>A0A1S9PBG3</accession>
<name>A0A1S9PBG3_9SPHI</name>
<gene>
    <name evidence="2" type="ORF">BC343_11855</name>
</gene>
<dbReference type="Proteomes" id="UP000189739">
    <property type="component" value="Unassembled WGS sequence"/>
</dbReference>
<comment type="caution">
    <text evidence="2">The sequence shown here is derived from an EMBL/GenBank/DDBJ whole genome shotgun (WGS) entry which is preliminary data.</text>
</comment>
<reference evidence="2 3" key="1">
    <citation type="submission" date="2016-07" db="EMBL/GenBank/DDBJ databases">
        <title>Genomic analysis of zinc-resistant bacterium Mucilaginibacter pedocola TBZ30.</title>
        <authorList>
            <person name="Huang J."/>
            <person name="Tang J."/>
        </authorList>
    </citation>
    <scope>NUCLEOTIDE SEQUENCE [LARGE SCALE GENOMIC DNA]</scope>
    <source>
        <strain evidence="2 3">TBZ30</strain>
    </source>
</reference>
<dbReference type="STRING" id="1792845.BC343_11855"/>
<evidence type="ECO:0008006" key="4">
    <source>
        <dbReference type="Google" id="ProtNLM"/>
    </source>
</evidence>
<evidence type="ECO:0000313" key="3">
    <source>
        <dbReference type="Proteomes" id="UP000189739"/>
    </source>
</evidence>
<proteinExistence type="predicted"/>
<protein>
    <recommendedName>
        <fullName evidence="4">Peptidase S74 domain-containing protein</fullName>
    </recommendedName>
</protein>
<keyword evidence="3" id="KW-1185">Reference proteome</keyword>
<evidence type="ECO:0000256" key="1">
    <source>
        <dbReference type="SAM" id="SignalP"/>
    </source>
</evidence>
<dbReference type="EMBL" id="MBTF01000034">
    <property type="protein sequence ID" value="OOQ58322.1"/>
    <property type="molecule type" value="Genomic_DNA"/>
</dbReference>
<dbReference type="OrthoDB" id="680331at2"/>